<dbReference type="Gene3D" id="3.30.70.2850">
    <property type="match status" value="1"/>
</dbReference>
<feature type="compositionally biased region" description="Basic and acidic residues" evidence="19">
    <location>
        <begin position="941"/>
        <end position="951"/>
    </location>
</feature>
<keyword evidence="11" id="KW-0460">Magnesium</keyword>
<feature type="compositionally biased region" description="Acidic residues" evidence="19">
    <location>
        <begin position="1019"/>
        <end position="1034"/>
    </location>
</feature>
<protein>
    <recommendedName>
        <fullName evidence="16">DNA-directed RNA polymerase I subunit RPA1</fullName>
        <ecNumber evidence="4">2.7.7.6</ecNumber>
    </recommendedName>
    <alternativeName>
        <fullName evidence="18">DNA-directed RNA polymerase I largest subunit</fullName>
    </alternativeName>
    <alternativeName>
        <fullName evidence="17">DNA-directed RNA polymerase I subunit rpa1</fullName>
    </alternativeName>
</protein>
<evidence type="ECO:0000256" key="10">
    <source>
        <dbReference type="ARBA" id="ARBA00022833"/>
    </source>
</evidence>
<keyword evidence="10" id="KW-0862">Zinc</keyword>
<sequence>MNIIKDYFCYFRANFVELEDGTIRRLLPNNLSQRTAVAKLLLTREKQHGNTTLMSTKKVYRHLRNGDYVLVNRQPTLHRPSIQAHMARVLPGEKTLRLHYAQCKSYNADFDGDEMNIHLPQNELTRAEAAELMITYQHFLVSKDGTPLTGLIQDHVVAGTALTMRDRFFEKSDYQQLVYNAIGSHSRRKICLLPPCIWKPKQLWTGKQIISTVLLYIQPADEASLNLDSKSKLSMKSWPSKPNATNIDLMADTDVIIRHGHLLSGLIDKAHCGATLASVVHCYYELYGKRCAADLITAFSKLFTLFLQYYRGFTLGIEDVLLLSPGVSHRRRLINECRTQAGQKALQKTFSLSENSNEEILIDEFAKAFCSKTFDERISKEMDINYKTSIDEYQNQIIKQCMSHLFKQFPDNNLQFLIQSGAKGSSVNAMQMSCLLGQQELEGKRPPMMPSGRTLPSFRPYEYSPRSGGFVDGSFLSGIRPQEYFFHCMAGREGLIDTAVKTARIGYLQRCLMKHLEGLVVNYDLTVRDSDGSVIQFQYGEDGLAVEKCTYLKEAYYPFLIANQSTILRENEYSRIVDMCGSTKEKPIIKTLKKIRAWRKKTRDLVDDENNLNDSIYLKISDETKIRMTPFINYSRFFDLHTLTNSLKSKDINEARSIMVQTWRNLSDDKRQQYNHGVVKFYSPVTQNYLPASNLGAITERLDDLIRNYITTHGKLDQTNMDKRIFEKMIHFKSLKSCIDPGESVGILAAQSIGEPSTQMTLNTFHFAGRGEMNVTLGVPRLRELLMVASQKVKTPTMEVPILHSSSSLRKAKRLQRRWSRLLFSQVLKNLSIHEKLSLKLNDHKRTYKIEFYFDEKYGKKQLNEIIRSFEIYFIPRLCRSINKKRKELTTSGLLRSAQIRDKITINDSNNKDEQQELVEKDDDDDDDDEDDEQINGEANTAKEKANRNDEKEYDDDDNNNNNNEENETDDEEAIQDNQDEDDQTNTSKITIKEDVIDDDDDDDDDDVPALDISKEEMNNDDEQEVPDNEENNNDEPPSKKAKKINTKTTHMDNMTYNERFGNVCKHADYIRDYIADLENNLWCRLTIIFPATQPRIDLETLIHSEASRTSITSIVGIQNCFITENKEYRSKIKTDSNDIEYILSTEGENINALMTYYQIFDLRRIYTNNIHRMAQIFGIEAANRTLIREINRVFGAYGIEVDYRHLSLLADYMTYEGVYKPCNRLGLRTNASPLQKITFETSTTYLREALLYGEHEELKSPSSRLVTGRMVQCGTGAFDILTKLSS</sequence>
<comment type="subcellular location">
    <subcellularLocation>
        <location evidence="1">Nucleus</location>
        <location evidence="1">Nucleolus</location>
    </subcellularLocation>
</comment>
<dbReference type="Pfam" id="PF04998">
    <property type="entry name" value="RNA_pol_Rpb1_5"/>
    <property type="match status" value="1"/>
</dbReference>
<evidence type="ECO:0000256" key="8">
    <source>
        <dbReference type="ARBA" id="ARBA00022695"/>
    </source>
</evidence>
<dbReference type="GO" id="GO:0003677">
    <property type="term" value="F:DNA binding"/>
    <property type="evidence" value="ECO:0007669"/>
    <property type="project" value="InterPro"/>
</dbReference>
<dbReference type="EMBL" id="CAJNOU010001184">
    <property type="protein sequence ID" value="CAF1165279.1"/>
    <property type="molecule type" value="Genomic_DNA"/>
</dbReference>
<evidence type="ECO:0000256" key="14">
    <source>
        <dbReference type="ARBA" id="ARBA00048552"/>
    </source>
</evidence>
<dbReference type="SMART" id="SM00663">
    <property type="entry name" value="RPOLA_N"/>
    <property type="match status" value="1"/>
</dbReference>
<evidence type="ECO:0000313" key="22">
    <source>
        <dbReference type="Proteomes" id="UP000663889"/>
    </source>
</evidence>
<dbReference type="InterPro" id="IPR045867">
    <property type="entry name" value="DNA-dir_RpoC_beta_prime"/>
</dbReference>
<evidence type="ECO:0000256" key="2">
    <source>
        <dbReference type="ARBA" id="ARBA00006460"/>
    </source>
</evidence>
<feature type="compositionally biased region" description="Acidic residues" evidence="19">
    <location>
        <begin position="952"/>
        <end position="984"/>
    </location>
</feature>
<dbReference type="Gene3D" id="1.10.132.30">
    <property type="match status" value="1"/>
</dbReference>
<evidence type="ECO:0000256" key="4">
    <source>
        <dbReference type="ARBA" id="ARBA00012418"/>
    </source>
</evidence>
<dbReference type="Gene3D" id="1.10.274.100">
    <property type="entry name" value="RNA polymerase Rpb1, domain 3"/>
    <property type="match status" value="1"/>
</dbReference>
<name>A0A814TSB9_9BILA</name>
<dbReference type="InterPro" id="IPR000722">
    <property type="entry name" value="RNA_pol_asu"/>
</dbReference>
<keyword evidence="7" id="KW-0808">Transferase</keyword>
<evidence type="ECO:0000256" key="17">
    <source>
        <dbReference type="ARBA" id="ARBA00074527"/>
    </source>
</evidence>
<dbReference type="GO" id="GO:0046872">
    <property type="term" value="F:metal ion binding"/>
    <property type="evidence" value="ECO:0007669"/>
    <property type="project" value="UniProtKB-KW"/>
</dbReference>
<evidence type="ECO:0000256" key="19">
    <source>
        <dbReference type="SAM" id="MobiDB-lite"/>
    </source>
</evidence>
<evidence type="ECO:0000256" key="9">
    <source>
        <dbReference type="ARBA" id="ARBA00022723"/>
    </source>
</evidence>
<dbReference type="EC" id="2.7.7.6" evidence="4"/>
<evidence type="ECO:0000256" key="13">
    <source>
        <dbReference type="ARBA" id="ARBA00023242"/>
    </source>
</evidence>
<feature type="region of interest" description="Disordered" evidence="19">
    <location>
        <begin position="906"/>
        <end position="1043"/>
    </location>
</feature>
<dbReference type="Pfam" id="PF00623">
    <property type="entry name" value="RNA_pol_Rpb1_2"/>
    <property type="match status" value="1"/>
</dbReference>
<dbReference type="FunFam" id="1.10.274.100:FF:000012">
    <property type="entry name" value="DNA-directed RNA polymerase subunit"/>
    <property type="match status" value="1"/>
</dbReference>
<dbReference type="Pfam" id="PF05000">
    <property type="entry name" value="RNA_pol_Rpb1_4"/>
    <property type="match status" value="1"/>
</dbReference>
<dbReference type="FunFam" id="2.40.40.20:FF:000019">
    <property type="entry name" value="DNA-directed RNA polymerase II subunit RPB1"/>
    <property type="match status" value="1"/>
</dbReference>
<dbReference type="Gene3D" id="2.40.40.20">
    <property type="match status" value="1"/>
</dbReference>
<dbReference type="Pfam" id="PF04983">
    <property type="entry name" value="RNA_pol_Rpb1_3"/>
    <property type="match status" value="1"/>
</dbReference>
<evidence type="ECO:0000256" key="15">
    <source>
        <dbReference type="ARBA" id="ARBA00053996"/>
    </source>
</evidence>
<evidence type="ECO:0000256" key="3">
    <source>
        <dbReference type="ARBA" id="ARBA00011251"/>
    </source>
</evidence>
<comment type="function">
    <text evidence="15">DNA-dependent RNA polymerase catalyzes the transcription of DNA into RNA using the four ribonucleoside triphosphates as substrates. Largest and catalytic core component of RNA polymerase I which synthesizes ribosomal RNA precursors. Forms the polymerase active center together with the second largest subunit. A single stranded DNA template strand of the promoter is positioned within the central active site cleft of Pol I. A bridging helix emanates from RPA1 and crosses the cleft near the catalytic site and is thought to promote translocation of Pol I by acting as a ratchet that moves the RNA-DNA hybrid through the active site by switching from straight to bent conformations at each step of nucleotide addition.</text>
</comment>
<feature type="compositionally biased region" description="Acidic residues" evidence="19">
    <location>
        <begin position="920"/>
        <end position="935"/>
    </location>
</feature>
<dbReference type="PANTHER" id="PTHR19376">
    <property type="entry name" value="DNA-DIRECTED RNA POLYMERASE"/>
    <property type="match status" value="1"/>
</dbReference>
<dbReference type="GO" id="GO:0006351">
    <property type="term" value="P:DNA-templated transcription"/>
    <property type="evidence" value="ECO:0007669"/>
    <property type="project" value="InterPro"/>
</dbReference>
<organism evidence="21 22">
    <name type="scientific">Rotaria sordida</name>
    <dbReference type="NCBI Taxonomy" id="392033"/>
    <lineage>
        <taxon>Eukaryota</taxon>
        <taxon>Metazoa</taxon>
        <taxon>Spiralia</taxon>
        <taxon>Gnathifera</taxon>
        <taxon>Rotifera</taxon>
        <taxon>Eurotatoria</taxon>
        <taxon>Bdelloidea</taxon>
        <taxon>Philodinida</taxon>
        <taxon>Philodinidae</taxon>
        <taxon>Rotaria</taxon>
    </lineage>
</organism>
<evidence type="ECO:0000256" key="18">
    <source>
        <dbReference type="ARBA" id="ARBA00078097"/>
    </source>
</evidence>
<keyword evidence="9" id="KW-0479">Metal-binding</keyword>
<dbReference type="InterPro" id="IPR038120">
    <property type="entry name" value="Rpb1_funnel_sf"/>
</dbReference>
<dbReference type="InterPro" id="IPR007066">
    <property type="entry name" value="RNA_pol_Rpb1_3"/>
</dbReference>
<keyword evidence="6" id="KW-0597">Phosphoprotein</keyword>
<evidence type="ECO:0000256" key="6">
    <source>
        <dbReference type="ARBA" id="ARBA00022553"/>
    </source>
</evidence>
<evidence type="ECO:0000256" key="7">
    <source>
        <dbReference type="ARBA" id="ARBA00022679"/>
    </source>
</evidence>
<proteinExistence type="inferred from homology"/>
<keyword evidence="8" id="KW-0548">Nucleotidyltransferase</keyword>
<keyword evidence="13" id="KW-0539">Nucleus</keyword>
<dbReference type="InterPro" id="IPR042102">
    <property type="entry name" value="RNA_pol_Rpb1_3_sf"/>
</dbReference>
<evidence type="ECO:0000256" key="16">
    <source>
        <dbReference type="ARBA" id="ARBA00074245"/>
    </source>
</evidence>
<keyword evidence="12" id="KW-0804">Transcription</keyword>
<dbReference type="Gene3D" id="6.10.250.2940">
    <property type="match status" value="1"/>
</dbReference>
<dbReference type="InterPro" id="IPR007081">
    <property type="entry name" value="RNA_pol_Rpb1_5"/>
</dbReference>
<evidence type="ECO:0000256" key="5">
    <source>
        <dbReference type="ARBA" id="ARBA00022478"/>
    </source>
</evidence>
<dbReference type="PANTHER" id="PTHR19376:SF11">
    <property type="entry name" value="DNA-DIRECTED RNA POLYMERASE I SUBUNIT RPA1"/>
    <property type="match status" value="1"/>
</dbReference>
<evidence type="ECO:0000256" key="12">
    <source>
        <dbReference type="ARBA" id="ARBA00023163"/>
    </source>
</evidence>
<evidence type="ECO:0000256" key="1">
    <source>
        <dbReference type="ARBA" id="ARBA00004604"/>
    </source>
</evidence>
<dbReference type="InterPro" id="IPR015699">
    <property type="entry name" value="DNA-dir_RNA_pol1_lsu_N"/>
</dbReference>
<accession>A0A814TSB9</accession>
<dbReference type="Gene3D" id="6.20.50.80">
    <property type="match status" value="1"/>
</dbReference>
<dbReference type="InterPro" id="IPR007083">
    <property type="entry name" value="RNA_pol_Rpb1_4"/>
</dbReference>
<comment type="caution">
    <text evidence="21">The sequence shown here is derived from an EMBL/GenBank/DDBJ whole genome shotgun (WGS) entry which is preliminary data.</text>
</comment>
<dbReference type="Proteomes" id="UP000663889">
    <property type="component" value="Unassembled WGS sequence"/>
</dbReference>
<dbReference type="InterPro" id="IPR047107">
    <property type="entry name" value="DNA-dir_RNA_pol1_lsu_C"/>
</dbReference>
<reference evidence="21" key="1">
    <citation type="submission" date="2021-02" db="EMBL/GenBank/DDBJ databases">
        <authorList>
            <person name="Nowell W R."/>
        </authorList>
    </citation>
    <scope>NUCLEOTIDE SEQUENCE</scope>
</reference>
<dbReference type="GO" id="GO:0005736">
    <property type="term" value="C:RNA polymerase I complex"/>
    <property type="evidence" value="ECO:0007669"/>
    <property type="project" value="TreeGrafter"/>
</dbReference>
<feature type="domain" description="RNA polymerase N-terminal" evidence="20">
    <location>
        <begin position="1"/>
        <end position="163"/>
    </location>
</feature>
<dbReference type="CDD" id="cd01435">
    <property type="entry name" value="RNAP_I_RPA1_N"/>
    <property type="match status" value="1"/>
</dbReference>
<evidence type="ECO:0000256" key="11">
    <source>
        <dbReference type="ARBA" id="ARBA00022842"/>
    </source>
</evidence>
<comment type="subunit">
    <text evidence="3">Component of the RNA polymerase I (Pol I) complex consisting of at least 13 subunits.</text>
</comment>
<feature type="compositionally biased region" description="Basic and acidic residues" evidence="19">
    <location>
        <begin position="906"/>
        <end position="919"/>
    </location>
</feature>
<gene>
    <name evidence="21" type="ORF">SEV965_LOCUS19204</name>
</gene>
<evidence type="ECO:0000313" key="21">
    <source>
        <dbReference type="EMBL" id="CAF1165279.1"/>
    </source>
</evidence>
<keyword evidence="5" id="KW-0240">DNA-directed RNA polymerase</keyword>
<comment type="catalytic activity">
    <reaction evidence="14">
        <text>RNA(n) + a ribonucleoside 5'-triphosphate = RNA(n+1) + diphosphate</text>
        <dbReference type="Rhea" id="RHEA:21248"/>
        <dbReference type="Rhea" id="RHEA-COMP:14527"/>
        <dbReference type="Rhea" id="RHEA-COMP:17342"/>
        <dbReference type="ChEBI" id="CHEBI:33019"/>
        <dbReference type="ChEBI" id="CHEBI:61557"/>
        <dbReference type="ChEBI" id="CHEBI:140395"/>
        <dbReference type="EC" id="2.7.7.6"/>
    </reaction>
</comment>
<dbReference type="SUPFAM" id="SSF64484">
    <property type="entry name" value="beta and beta-prime subunits of DNA dependent RNA-polymerase"/>
    <property type="match status" value="1"/>
</dbReference>
<evidence type="ECO:0000259" key="20">
    <source>
        <dbReference type="SMART" id="SM00663"/>
    </source>
</evidence>
<feature type="compositionally biased region" description="Acidic residues" evidence="19">
    <location>
        <begin position="996"/>
        <end position="1009"/>
    </location>
</feature>
<dbReference type="CDD" id="cd02735">
    <property type="entry name" value="RNAP_I_Rpa1_C"/>
    <property type="match status" value="1"/>
</dbReference>
<dbReference type="GO" id="GO:0003899">
    <property type="term" value="F:DNA-directed RNA polymerase activity"/>
    <property type="evidence" value="ECO:0007669"/>
    <property type="project" value="UniProtKB-EC"/>
</dbReference>
<dbReference type="InterPro" id="IPR006592">
    <property type="entry name" value="RNA_pol_N"/>
</dbReference>
<comment type="similarity">
    <text evidence="2">Belongs to the RNA polymerase beta' chain family.</text>
</comment>